<dbReference type="OrthoDB" id="5412507at2"/>
<dbReference type="AlphaFoldDB" id="C9R841"/>
<keyword evidence="4" id="KW-1185">Reference proteome</keyword>
<dbReference type="Pfam" id="PF17989">
    <property type="entry name" value="ALP_N"/>
    <property type="match status" value="1"/>
</dbReference>
<dbReference type="SUPFAM" id="SSF53067">
    <property type="entry name" value="Actin-like ATPase domain"/>
    <property type="match status" value="2"/>
</dbReference>
<feature type="domain" description="Actin-like protein N-terminal" evidence="1">
    <location>
        <begin position="4"/>
        <end position="163"/>
    </location>
</feature>
<dbReference type="RefSeq" id="WP_015739347.1">
    <property type="nucleotide sequence ID" value="NC_013385.1"/>
</dbReference>
<evidence type="ECO:0000259" key="1">
    <source>
        <dbReference type="Pfam" id="PF17989"/>
    </source>
</evidence>
<evidence type="ECO:0000313" key="4">
    <source>
        <dbReference type="Proteomes" id="UP000002620"/>
    </source>
</evidence>
<name>C9R841_AMMDK</name>
<feature type="domain" description="Actin homologue MreB-like C-terminal" evidence="2">
    <location>
        <begin position="179"/>
        <end position="305"/>
    </location>
</feature>
<dbReference type="CDD" id="cd24025">
    <property type="entry name" value="ASKHA_NBD_ParM_pCBH-like"/>
    <property type="match status" value="1"/>
</dbReference>
<gene>
    <name evidence="3" type="ordered locus">Adeg_1368</name>
</gene>
<dbReference type="KEGG" id="adg:Adeg_1368"/>
<evidence type="ECO:0000313" key="3">
    <source>
        <dbReference type="EMBL" id="ACX52470.1"/>
    </source>
</evidence>
<protein>
    <submittedName>
        <fullName evidence="3">Uncharacterized protein</fullName>
    </submittedName>
</protein>
<dbReference type="Gene3D" id="3.30.420.40">
    <property type="match status" value="2"/>
</dbReference>
<dbReference type="HOGENOM" id="CLU_066405_0_0_9"/>
<organism evidence="3 4">
    <name type="scientific">Ammonifex degensii (strain DSM 10501 / KC4)</name>
    <dbReference type="NCBI Taxonomy" id="429009"/>
    <lineage>
        <taxon>Bacteria</taxon>
        <taxon>Bacillati</taxon>
        <taxon>Bacillota</taxon>
        <taxon>Clostridia</taxon>
        <taxon>Thermoanaerobacterales</taxon>
        <taxon>Thermoanaerobacteraceae</taxon>
        <taxon>Ammonifex</taxon>
    </lineage>
</organism>
<dbReference type="InterPro" id="IPR040607">
    <property type="entry name" value="ALP_N"/>
</dbReference>
<reference evidence="3 4" key="1">
    <citation type="submission" date="2009-10" db="EMBL/GenBank/DDBJ databases">
        <title>Complete sequence of chromosome of Ammonifex degensii KC4.</title>
        <authorList>
            <consortium name="US DOE Joint Genome Institute"/>
            <person name="Kerfeld C."/>
            <person name="Goodner B."/>
            <person name="Huber H."/>
            <person name="Stetter K."/>
            <person name="Lucas S."/>
            <person name="Copeland A."/>
            <person name="Lapidus A."/>
            <person name="Glavina del Rio T."/>
            <person name="Dalin E."/>
            <person name="Tice H."/>
            <person name="Bruce D."/>
            <person name="Goodwin L."/>
            <person name="Pitluck S."/>
            <person name="Saunders E."/>
            <person name="Brettin T."/>
            <person name="Detter J.C."/>
            <person name="Han C."/>
            <person name="Larimer F."/>
            <person name="Land M."/>
            <person name="Hauser L."/>
            <person name="Kyrpides N."/>
            <person name="Ovchinnikova G."/>
            <person name="Richardson P."/>
        </authorList>
    </citation>
    <scope>NUCLEOTIDE SEQUENCE [LARGE SCALE GENOMIC DNA]</scope>
    <source>
        <strain evidence="4">DSM 10501 / KC4</strain>
    </source>
</reference>
<dbReference type="eggNOG" id="COG0849">
    <property type="taxonomic scope" value="Bacteria"/>
</dbReference>
<dbReference type="EMBL" id="CP001785">
    <property type="protein sequence ID" value="ACX52470.1"/>
    <property type="molecule type" value="Genomic_DNA"/>
</dbReference>
<sequence length="333" mass="35204">MRVAVDVGYGFTKAVSGSGGRACFPSVAAPHRGDVLGVAEVVGIGRVGHRVSVRYLDARREEHLVGEAARESFLASGFLGAEKPENLHNLLLLAGVYLVGGGSTGQFPEPLELAVGLPLAFYRSQGKALRERLLRLKAWVSVDGGEERCVSFSRVLVLPQGVGVVFHQGLPEGRGYAGVLDIGEYTTDYLLVDLETGKPLAEACGSVQAGCHLVGHVVSVAWLQATGEPLPPRLLPGVLKDLAEGGRTVFRGRELDLSLAYRTALEQAAETIARQVLSVWKDLTSRLAVTYLAGGGSLLLGDALAGRFPNPVLVSDPVFANALAYLEALDGSR</sequence>
<accession>C9R841</accession>
<dbReference type="Proteomes" id="UP000002620">
    <property type="component" value="Chromosome"/>
</dbReference>
<dbReference type="STRING" id="429009.Adeg_1368"/>
<dbReference type="InterPro" id="IPR043129">
    <property type="entry name" value="ATPase_NBD"/>
</dbReference>
<dbReference type="InterPro" id="IPR049067">
    <property type="entry name" value="MreB-like_C"/>
</dbReference>
<dbReference type="Pfam" id="PF21522">
    <property type="entry name" value="MreB-like_C"/>
    <property type="match status" value="1"/>
</dbReference>
<evidence type="ECO:0000259" key="2">
    <source>
        <dbReference type="Pfam" id="PF21522"/>
    </source>
</evidence>
<proteinExistence type="predicted"/>